<dbReference type="EMBL" id="LO017727">
    <property type="protein sequence ID" value="CRH06471.1"/>
    <property type="molecule type" value="Genomic_DNA"/>
</dbReference>
<dbReference type="GO" id="GO:0034040">
    <property type="term" value="F:ATPase-coupled lipid transmembrane transporter activity"/>
    <property type="evidence" value="ECO:0007669"/>
    <property type="project" value="InterPro"/>
</dbReference>
<accession>A0A1S7LKU2</accession>
<evidence type="ECO:0000256" key="10">
    <source>
        <dbReference type="ARBA" id="ARBA00023136"/>
    </source>
</evidence>
<evidence type="ECO:0000256" key="9">
    <source>
        <dbReference type="ARBA" id="ARBA00023055"/>
    </source>
</evidence>
<dbReference type="FunFam" id="3.40.50.300:FF:000218">
    <property type="entry name" value="Multidrug ABC transporter ATP-binding protein"/>
    <property type="match status" value="1"/>
</dbReference>
<keyword evidence="6 14" id="KW-0067">ATP-binding</keyword>
<dbReference type="Gene3D" id="1.20.1560.10">
    <property type="entry name" value="ABC transporter type 1, transmembrane domain"/>
    <property type="match status" value="1"/>
</dbReference>
<evidence type="ECO:0000256" key="7">
    <source>
        <dbReference type="ARBA" id="ARBA00022967"/>
    </source>
</evidence>
<feature type="domain" description="ABC transmembrane type-1" evidence="13">
    <location>
        <begin position="23"/>
        <end position="305"/>
    </location>
</feature>
<protein>
    <submittedName>
        <fullName evidence="14">Lipid A export ATP-binding/permease protein msbA</fullName>
        <ecNumber evidence="14">3.6.3.44</ecNumber>
    </submittedName>
</protein>
<evidence type="ECO:0000256" key="3">
    <source>
        <dbReference type="ARBA" id="ARBA00022475"/>
    </source>
</evidence>
<proteinExistence type="predicted"/>
<evidence type="ECO:0000259" key="13">
    <source>
        <dbReference type="PROSITE" id="PS50929"/>
    </source>
</evidence>
<evidence type="ECO:0000256" key="4">
    <source>
        <dbReference type="ARBA" id="ARBA00022692"/>
    </source>
</evidence>
<dbReference type="PROSITE" id="PS00211">
    <property type="entry name" value="ABC_TRANSPORTER_1"/>
    <property type="match status" value="1"/>
</dbReference>
<dbReference type="InterPro" id="IPR011917">
    <property type="entry name" value="ABC_transpr_lipidA"/>
</dbReference>
<dbReference type="GO" id="GO:0005886">
    <property type="term" value="C:plasma membrane"/>
    <property type="evidence" value="ECO:0007669"/>
    <property type="project" value="UniProtKB-SubCell"/>
</dbReference>
<dbReference type="SUPFAM" id="SSF90123">
    <property type="entry name" value="ABC transporter transmembrane region"/>
    <property type="match status" value="1"/>
</dbReference>
<dbReference type="PANTHER" id="PTHR43394:SF1">
    <property type="entry name" value="ATP-BINDING CASSETTE SUB-FAMILY B MEMBER 10, MITOCHONDRIAL"/>
    <property type="match status" value="1"/>
</dbReference>
<dbReference type="InterPro" id="IPR027417">
    <property type="entry name" value="P-loop_NTPase"/>
</dbReference>
<evidence type="ECO:0000256" key="5">
    <source>
        <dbReference type="ARBA" id="ARBA00022741"/>
    </source>
</evidence>
<keyword evidence="7" id="KW-1278">Translocase</keyword>
<dbReference type="GO" id="GO:0015421">
    <property type="term" value="F:ABC-type oligopeptide transporter activity"/>
    <property type="evidence" value="ECO:0007669"/>
    <property type="project" value="TreeGrafter"/>
</dbReference>
<evidence type="ECO:0000256" key="2">
    <source>
        <dbReference type="ARBA" id="ARBA00022448"/>
    </source>
</evidence>
<evidence type="ECO:0000256" key="1">
    <source>
        <dbReference type="ARBA" id="ARBA00004651"/>
    </source>
</evidence>
<dbReference type="GO" id="GO:0005524">
    <property type="term" value="F:ATP binding"/>
    <property type="evidence" value="ECO:0007669"/>
    <property type="project" value="UniProtKB-KW"/>
</dbReference>
<keyword evidence="4 11" id="KW-0812">Transmembrane</keyword>
<dbReference type="InterPro" id="IPR003439">
    <property type="entry name" value="ABC_transporter-like_ATP-bd"/>
</dbReference>
<sequence length="588" mass="65727">MHQDLSLLRRLLALVWPFRWHVVTALVCMVILASTSGAIAFLVQPLVDKVFIEKDPALVMVIPLAVIGIFVVRGISFFFQSYLMKSLGFRIVRVLQVRLYKKFLHLDLENFSRESTGNFISRLIFDINQLKNVVSISLADMVREVLTVTFLIGVVVYRAADLAWVSVIGVPLAGYLIYIFGRKMRKLSRIQQELMEDVTSHLEQTLSSMKVVKAYSMEGYEHGVFRRINKRVLKNSLRTAFINSISKPSIDMVSGIAISLVILASAQAIVSGETSTGTLFSFLTALMMAYSPLKRITMLYNNLQSGMAAAQRVFERLDQSPTIRNHPEATKLTPLTQELRFNRVSFRYDKSEEDVLSEIALTVKHGEKVALVGQSGSGKSSLVNLLPRFYEPQSGEITIDGVNVNSVTMKSLRQQIAMVTQENVLFNDTIRNNVAYANLRASDKEVWEALKAANAGDFVEQLPEQLDTMIGNRGAKLSGGQRQRIAIARALLKPASILILDEATSALDSESEQLVQEALDRLMARYTTLVIAHRLSTIRNADRIVVLQEGRILEAGSHEELMARDGNYAKLYAMQFGKKADKNNGNTE</sequence>
<dbReference type="GO" id="GO:0016887">
    <property type="term" value="F:ATP hydrolysis activity"/>
    <property type="evidence" value="ECO:0007669"/>
    <property type="project" value="InterPro"/>
</dbReference>
<feature type="transmembrane region" description="Helical" evidence="11">
    <location>
        <begin position="56"/>
        <end position="79"/>
    </location>
</feature>
<reference evidence="14" key="1">
    <citation type="submission" date="2015-04" db="EMBL/GenBank/DDBJ databases">
        <authorList>
            <person name="Syromyatnikov M.Y."/>
            <person name="Popov V.N."/>
        </authorList>
    </citation>
    <scope>NUCLEOTIDE SEQUENCE</scope>
    <source>
        <strain evidence="14">MO-1</strain>
    </source>
</reference>
<dbReference type="PROSITE" id="PS50929">
    <property type="entry name" value="ABC_TM1F"/>
    <property type="match status" value="1"/>
</dbReference>
<dbReference type="NCBIfam" id="TIGR02203">
    <property type="entry name" value="MsbA_lipidA"/>
    <property type="match status" value="1"/>
</dbReference>
<keyword evidence="9" id="KW-0445">Lipid transport</keyword>
<evidence type="ECO:0000256" key="8">
    <source>
        <dbReference type="ARBA" id="ARBA00022989"/>
    </source>
</evidence>
<dbReference type="SMART" id="SM00382">
    <property type="entry name" value="AAA"/>
    <property type="match status" value="1"/>
</dbReference>
<dbReference type="EC" id="3.6.3.44" evidence="14"/>
<evidence type="ECO:0000256" key="11">
    <source>
        <dbReference type="SAM" id="Phobius"/>
    </source>
</evidence>
<keyword evidence="10 11" id="KW-0472">Membrane</keyword>
<evidence type="ECO:0000313" key="14">
    <source>
        <dbReference type="EMBL" id="CRH06471.1"/>
    </source>
</evidence>
<gene>
    <name evidence="14" type="primary">msbA</name>
    <name evidence="14" type="ORF">MAGMO_2309</name>
</gene>
<dbReference type="PROSITE" id="PS50893">
    <property type="entry name" value="ABC_TRANSPORTER_2"/>
    <property type="match status" value="1"/>
</dbReference>
<feature type="transmembrane region" description="Helical" evidence="11">
    <location>
        <begin position="162"/>
        <end position="181"/>
    </location>
</feature>
<name>A0A1S7LKU2_MAGMO</name>
<dbReference type="Pfam" id="PF00664">
    <property type="entry name" value="ABC_membrane"/>
    <property type="match status" value="1"/>
</dbReference>
<dbReference type="AlphaFoldDB" id="A0A1S7LKU2"/>
<dbReference type="InterPro" id="IPR017871">
    <property type="entry name" value="ABC_transporter-like_CS"/>
</dbReference>
<dbReference type="InterPro" id="IPR011527">
    <property type="entry name" value="ABC1_TM_dom"/>
</dbReference>
<dbReference type="InterPro" id="IPR036640">
    <property type="entry name" value="ABC1_TM_sf"/>
</dbReference>
<dbReference type="CDD" id="cd18552">
    <property type="entry name" value="ABC_6TM_MsbA_like"/>
    <property type="match status" value="1"/>
</dbReference>
<dbReference type="Gene3D" id="3.40.50.300">
    <property type="entry name" value="P-loop containing nucleotide triphosphate hydrolases"/>
    <property type="match status" value="1"/>
</dbReference>
<keyword evidence="8 11" id="KW-1133">Transmembrane helix</keyword>
<evidence type="ECO:0000256" key="6">
    <source>
        <dbReference type="ARBA" id="ARBA00022840"/>
    </source>
</evidence>
<keyword evidence="3" id="KW-1003">Cell membrane</keyword>
<keyword evidence="5" id="KW-0547">Nucleotide-binding</keyword>
<organism evidence="14">
    <name type="scientific">Magnetococcus massalia (strain MO-1)</name>
    <dbReference type="NCBI Taxonomy" id="451514"/>
    <lineage>
        <taxon>Bacteria</taxon>
        <taxon>Pseudomonadati</taxon>
        <taxon>Pseudomonadota</taxon>
        <taxon>Magnetococcia</taxon>
        <taxon>Magnetococcales</taxon>
        <taxon>Magnetococcaceae</taxon>
        <taxon>Magnetococcus</taxon>
    </lineage>
</organism>
<comment type="subcellular location">
    <subcellularLocation>
        <location evidence="1">Cell membrane</location>
        <topology evidence="1">Multi-pass membrane protein</topology>
    </subcellularLocation>
</comment>
<dbReference type="InterPro" id="IPR039421">
    <property type="entry name" value="Type_1_exporter"/>
</dbReference>
<keyword evidence="2" id="KW-0813">Transport</keyword>
<dbReference type="PANTHER" id="PTHR43394">
    <property type="entry name" value="ATP-DEPENDENT PERMEASE MDL1, MITOCHONDRIAL"/>
    <property type="match status" value="1"/>
</dbReference>
<feature type="transmembrane region" description="Helical" evidence="11">
    <location>
        <begin position="20"/>
        <end position="44"/>
    </location>
</feature>
<dbReference type="Pfam" id="PF00005">
    <property type="entry name" value="ABC_tran"/>
    <property type="match status" value="1"/>
</dbReference>
<keyword evidence="14" id="KW-0378">Hydrolase</keyword>
<dbReference type="InterPro" id="IPR003593">
    <property type="entry name" value="AAA+_ATPase"/>
</dbReference>
<dbReference type="SUPFAM" id="SSF52540">
    <property type="entry name" value="P-loop containing nucleoside triphosphate hydrolases"/>
    <property type="match status" value="1"/>
</dbReference>
<evidence type="ECO:0000259" key="12">
    <source>
        <dbReference type="PROSITE" id="PS50893"/>
    </source>
</evidence>
<feature type="domain" description="ABC transporter" evidence="12">
    <location>
        <begin position="339"/>
        <end position="574"/>
    </location>
</feature>